<name>A0A9Q3EPM7_9BASI</name>
<feature type="region of interest" description="Disordered" evidence="1">
    <location>
        <begin position="280"/>
        <end position="302"/>
    </location>
</feature>
<feature type="region of interest" description="Disordered" evidence="1">
    <location>
        <begin position="182"/>
        <end position="245"/>
    </location>
</feature>
<protein>
    <submittedName>
        <fullName evidence="2">Uncharacterized protein</fullName>
    </submittedName>
</protein>
<evidence type="ECO:0000256" key="1">
    <source>
        <dbReference type="SAM" id="MobiDB-lite"/>
    </source>
</evidence>
<accession>A0A9Q3EPM7</accession>
<sequence>MRYRTRPKDLLLSFTLTKGPNSTQQSLDLKLKPWRWCLNKAQPIVLRTTVLLNNPTRPSSQSAGACLLNPILNWKSTVSTLSALKSNIEPVLSLNSLIPFGLKVFVSRQPESKVLPPSKTLLYVGPEDYSYSGQLLYPQTGKVIGSVRKPIEGLPSMDINNPPLVQPAQVATIPLWPCRNTDTPLTPAFPDDGSPPTPDASSYTYVPHYRNSPKDINSSISRDNIVTEPQRQRDSPKVITSTSTDNGDLFLNKEVCVKQAFQDPSESECWKEAMDKEFESLTSKTTGTLVPPPHSDQEIGGM</sequence>
<organism evidence="2 3">
    <name type="scientific">Austropuccinia psidii MF-1</name>
    <dbReference type="NCBI Taxonomy" id="1389203"/>
    <lineage>
        <taxon>Eukaryota</taxon>
        <taxon>Fungi</taxon>
        <taxon>Dikarya</taxon>
        <taxon>Basidiomycota</taxon>
        <taxon>Pucciniomycotina</taxon>
        <taxon>Pucciniomycetes</taxon>
        <taxon>Pucciniales</taxon>
        <taxon>Sphaerophragmiaceae</taxon>
        <taxon>Austropuccinia</taxon>
    </lineage>
</organism>
<proteinExistence type="predicted"/>
<dbReference type="AlphaFoldDB" id="A0A9Q3EPM7"/>
<gene>
    <name evidence="2" type="ORF">O181_065781</name>
</gene>
<comment type="caution">
    <text evidence="2">The sequence shown here is derived from an EMBL/GenBank/DDBJ whole genome shotgun (WGS) entry which is preliminary data.</text>
</comment>
<dbReference type="Proteomes" id="UP000765509">
    <property type="component" value="Unassembled WGS sequence"/>
</dbReference>
<evidence type="ECO:0000313" key="2">
    <source>
        <dbReference type="EMBL" id="MBW0526066.1"/>
    </source>
</evidence>
<keyword evidence="3" id="KW-1185">Reference proteome</keyword>
<reference evidence="2" key="1">
    <citation type="submission" date="2021-03" db="EMBL/GenBank/DDBJ databases">
        <title>Draft genome sequence of rust myrtle Austropuccinia psidii MF-1, a brazilian biotype.</title>
        <authorList>
            <person name="Quecine M.C."/>
            <person name="Pachon D.M.R."/>
            <person name="Bonatelli M.L."/>
            <person name="Correr F.H."/>
            <person name="Franceschini L.M."/>
            <person name="Leite T.F."/>
            <person name="Margarido G.R.A."/>
            <person name="Almeida C.A."/>
            <person name="Ferrarezi J.A."/>
            <person name="Labate C.A."/>
        </authorList>
    </citation>
    <scope>NUCLEOTIDE SEQUENCE</scope>
    <source>
        <strain evidence="2">MF-1</strain>
    </source>
</reference>
<feature type="compositionally biased region" description="Polar residues" evidence="1">
    <location>
        <begin position="214"/>
        <end position="229"/>
    </location>
</feature>
<dbReference type="EMBL" id="AVOT02032319">
    <property type="protein sequence ID" value="MBW0526066.1"/>
    <property type="molecule type" value="Genomic_DNA"/>
</dbReference>
<evidence type="ECO:0000313" key="3">
    <source>
        <dbReference type="Proteomes" id="UP000765509"/>
    </source>
</evidence>